<dbReference type="InterPro" id="IPR011712">
    <property type="entry name" value="Sig_transdc_His_kin_sub3_dim/P"/>
</dbReference>
<dbReference type="InterPro" id="IPR050482">
    <property type="entry name" value="Sensor_HK_TwoCompSys"/>
</dbReference>
<keyword evidence="7" id="KW-0067">ATP-binding</keyword>
<name>A0ABW2CAL4_9ACTN</name>
<dbReference type="InterPro" id="IPR055558">
    <property type="entry name" value="DUF7134"/>
</dbReference>
<organism evidence="14 15">
    <name type="scientific">Actinomadura yumaensis</name>
    <dbReference type="NCBI Taxonomy" id="111807"/>
    <lineage>
        <taxon>Bacteria</taxon>
        <taxon>Bacillati</taxon>
        <taxon>Actinomycetota</taxon>
        <taxon>Actinomycetes</taxon>
        <taxon>Streptosporangiales</taxon>
        <taxon>Thermomonosporaceae</taxon>
        <taxon>Actinomadura</taxon>
    </lineage>
</organism>
<comment type="catalytic activity">
    <reaction evidence="1">
        <text>ATP + protein L-histidine = ADP + protein N-phospho-L-histidine.</text>
        <dbReference type="EC" id="2.7.13.3"/>
    </reaction>
</comment>
<dbReference type="Gene3D" id="3.30.565.10">
    <property type="entry name" value="Histidine kinase-like ATPase, C-terminal domain"/>
    <property type="match status" value="1"/>
</dbReference>
<evidence type="ECO:0000256" key="5">
    <source>
        <dbReference type="ARBA" id="ARBA00022741"/>
    </source>
</evidence>
<dbReference type="Pfam" id="PF23539">
    <property type="entry name" value="DUF7134"/>
    <property type="match status" value="1"/>
</dbReference>
<evidence type="ECO:0000256" key="2">
    <source>
        <dbReference type="ARBA" id="ARBA00012438"/>
    </source>
</evidence>
<feature type="region of interest" description="Disordered" evidence="9">
    <location>
        <begin position="334"/>
        <end position="391"/>
    </location>
</feature>
<comment type="caution">
    <text evidence="14">The sequence shown here is derived from an EMBL/GenBank/DDBJ whole genome shotgun (WGS) entry which is preliminary data.</text>
</comment>
<gene>
    <name evidence="14" type="ORF">ACFQKB_03170</name>
</gene>
<keyword evidence="4" id="KW-0808">Transferase</keyword>
<keyword evidence="6 14" id="KW-0418">Kinase</keyword>
<keyword evidence="10" id="KW-0472">Membrane</keyword>
<dbReference type="Pfam" id="PF02518">
    <property type="entry name" value="HATPase_c"/>
    <property type="match status" value="1"/>
</dbReference>
<keyword evidence="5" id="KW-0547">Nucleotide-binding</keyword>
<dbReference type="EC" id="2.7.13.3" evidence="2"/>
<feature type="domain" description="DUF7134" evidence="13">
    <location>
        <begin position="19"/>
        <end position="163"/>
    </location>
</feature>
<dbReference type="Gene3D" id="1.20.5.1930">
    <property type="match status" value="1"/>
</dbReference>
<accession>A0ABW2CAL4</accession>
<evidence type="ECO:0000259" key="12">
    <source>
        <dbReference type="Pfam" id="PF07730"/>
    </source>
</evidence>
<feature type="compositionally biased region" description="Pro residues" evidence="9">
    <location>
        <begin position="337"/>
        <end position="349"/>
    </location>
</feature>
<evidence type="ECO:0000256" key="8">
    <source>
        <dbReference type="ARBA" id="ARBA00023012"/>
    </source>
</evidence>
<dbReference type="Pfam" id="PF07730">
    <property type="entry name" value="HisKA_3"/>
    <property type="match status" value="1"/>
</dbReference>
<dbReference type="EMBL" id="JBHSXS010000001">
    <property type="protein sequence ID" value="MFC6878763.1"/>
    <property type="molecule type" value="Genomic_DNA"/>
</dbReference>
<dbReference type="InterPro" id="IPR003594">
    <property type="entry name" value="HATPase_dom"/>
</dbReference>
<evidence type="ECO:0000259" key="13">
    <source>
        <dbReference type="Pfam" id="PF23539"/>
    </source>
</evidence>
<evidence type="ECO:0000256" key="7">
    <source>
        <dbReference type="ARBA" id="ARBA00022840"/>
    </source>
</evidence>
<evidence type="ECO:0000256" key="4">
    <source>
        <dbReference type="ARBA" id="ARBA00022679"/>
    </source>
</evidence>
<feature type="transmembrane region" description="Helical" evidence="10">
    <location>
        <begin position="111"/>
        <end position="128"/>
    </location>
</feature>
<protein>
    <recommendedName>
        <fullName evidence="2">histidine kinase</fullName>
        <ecNumber evidence="2">2.7.13.3</ecNumber>
    </recommendedName>
</protein>
<dbReference type="PANTHER" id="PTHR24421">
    <property type="entry name" value="NITRATE/NITRITE SENSOR PROTEIN NARX-RELATED"/>
    <property type="match status" value="1"/>
</dbReference>
<dbReference type="InterPro" id="IPR036890">
    <property type="entry name" value="HATPase_C_sf"/>
</dbReference>
<evidence type="ECO:0000313" key="15">
    <source>
        <dbReference type="Proteomes" id="UP001596380"/>
    </source>
</evidence>
<evidence type="ECO:0000256" key="10">
    <source>
        <dbReference type="SAM" id="Phobius"/>
    </source>
</evidence>
<keyword evidence="8" id="KW-0902">Two-component regulatory system</keyword>
<dbReference type="SUPFAM" id="SSF55874">
    <property type="entry name" value="ATPase domain of HSP90 chaperone/DNA topoisomerase II/histidine kinase"/>
    <property type="match status" value="1"/>
</dbReference>
<evidence type="ECO:0000256" key="6">
    <source>
        <dbReference type="ARBA" id="ARBA00022777"/>
    </source>
</evidence>
<keyword evidence="3" id="KW-0597">Phosphoprotein</keyword>
<dbReference type="Proteomes" id="UP001596380">
    <property type="component" value="Unassembled WGS sequence"/>
</dbReference>
<evidence type="ECO:0000256" key="3">
    <source>
        <dbReference type="ARBA" id="ARBA00022553"/>
    </source>
</evidence>
<proteinExistence type="predicted"/>
<keyword evidence="10" id="KW-1133">Transmembrane helix</keyword>
<evidence type="ECO:0000256" key="9">
    <source>
        <dbReference type="SAM" id="MobiDB-lite"/>
    </source>
</evidence>
<dbReference type="GO" id="GO:0016301">
    <property type="term" value="F:kinase activity"/>
    <property type="evidence" value="ECO:0007669"/>
    <property type="project" value="UniProtKB-KW"/>
</dbReference>
<feature type="transmembrane region" description="Helical" evidence="10">
    <location>
        <begin position="48"/>
        <end position="65"/>
    </location>
</feature>
<sequence length="391" mass="40694">MPSRMGPAARFLPWSRGRTADAALAGGLLAGVVAVTLAAEGEPSSRFVPGAGWALATVACLALYWRRTRPLAVGAVTGAACAAYYPLTEPDGPLLVTFCIALYSAASAGRLVGAGALVAAAVGVVSYGEISSGVNHLQGAAVYLLAGWFVAIVALGGLAHNRRAYLREAERRALAAEHGREEEARRRATEERLRIAREVHDAVGHNISLINVQAAAALHASRTADGPAERALAEIKQASKDTLRELRTTLGVLRQVDASAPGLARLDDLAARTTAAGVTVRTDVRGDPRPLASDIDLAAYRIVQEALTNVTRHSAAATARVSVDYRPAAVHLEIRNPPAPGRSPSPDAPQPVGSGIRGMRERAEALGGELTAGPSPEGGFRVQARLPTEGP</sequence>
<feature type="domain" description="Signal transduction histidine kinase subgroup 3 dimerisation and phosphoacceptor" evidence="12">
    <location>
        <begin position="191"/>
        <end position="256"/>
    </location>
</feature>
<dbReference type="RefSeq" id="WP_378063028.1">
    <property type="nucleotide sequence ID" value="NZ_JBHSXS010000001.1"/>
</dbReference>
<reference evidence="15" key="1">
    <citation type="journal article" date="2019" name="Int. J. Syst. Evol. Microbiol.">
        <title>The Global Catalogue of Microorganisms (GCM) 10K type strain sequencing project: providing services to taxonomists for standard genome sequencing and annotation.</title>
        <authorList>
            <consortium name="The Broad Institute Genomics Platform"/>
            <consortium name="The Broad Institute Genome Sequencing Center for Infectious Disease"/>
            <person name="Wu L."/>
            <person name="Ma J."/>
        </authorList>
    </citation>
    <scope>NUCLEOTIDE SEQUENCE [LARGE SCALE GENOMIC DNA]</scope>
    <source>
        <strain evidence="15">JCM 3369</strain>
    </source>
</reference>
<dbReference type="PANTHER" id="PTHR24421:SF10">
    <property type="entry name" value="NITRATE_NITRITE SENSOR PROTEIN NARQ"/>
    <property type="match status" value="1"/>
</dbReference>
<evidence type="ECO:0000313" key="14">
    <source>
        <dbReference type="EMBL" id="MFC6878763.1"/>
    </source>
</evidence>
<dbReference type="CDD" id="cd16917">
    <property type="entry name" value="HATPase_UhpB-NarQ-NarX-like"/>
    <property type="match status" value="1"/>
</dbReference>
<feature type="transmembrane region" description="Helical" evidence="10">
    <location>
        <begin position="140"/>
        <end position="159"/>
    </location>
</feature>
<evidence type="ECO:0000259" key="11">
    <source>
        <dbReference type="Pfam" id="PF02518"/>
    </source>
</evidence>
<evidence type="ECO:0000256" key="1">
    <source>
        <dbReference type="ARBA" id="ARBA00000085"/>
    </source>
</evidence>
<keyword evidence="10" id="KW-0812">Transmembrane</keyword>
<keyword evidence="15" id="KW-1185">Reference proteome</keyword>
<feature type="domain" description="Histidine kinase/HSP90-like ATPase" evidence="11">
    <location>
        <begin position="298"/>
        <end position="389"/>
    </location>
</feature>